<evidence type="ECO:0000313" key="2">
    <source>
        <dbReference type="EMBL" id="GBG12994.1"/>
    </source>
</evidence>
<evidence type="ECO:0000259" key="1">
    <source>
        <dbReference type="Pfam" id="PF07506"/>
    </source>
</evidence>
<keyword evidence="2" id="KW-0282">Flagellum</keyword>
<dbReference type="SUPFAM" id="SSF109709">
    <property type="entry name" value="KorB DNA-binding domain-like"/>
    <property type="match status" value="1"/>
</dbReference>
<dbReference type="InterPro" id="IPR011111">
    <property type="entry name" value="Plasmid_RepB"/>
</dbReference>
<sequence length="229" mass="26125">MLLDGHTRLLILQDLGYKEAPCLISKDDEAYTYNSRVNRLSSIQEHYMLRRAVQRGVSPERLAKVLSVDITNITRKLALLDNICPEAIEMLKDRQFSPEISRILRKMKPTRQLECVELMIAANNVGITYAQALLAATPVEFLVDGKKPSRLHGVSAEQMARMEREMENLQGQYKLVEENYGQDVLNLVLARGYLAKLLENESVTRYLRQNHNEIHAQFEAIVQVSSLDA</sequence>
<gene>
    <name evidence="2" type="ORF">NMK_0532</name>
</gene>
<protein>
    <submittedName>
        <fullName evidence="2">Flagellar motor switch protein FliM</fullName>
    </submittedName>
</protein>
<name>A0A2R5F8N4_9PROT</name>
<dbReference type="Proteomes" id="UP000245081">
    <property type="component" value="Unassembled WGS sequence"/>
</dbReference>
<dbReference type="AlphaFoldDB" id="A0A2R5F8N4"/>
<comment type="caution">
    <text evidence="2">The sequence shown here is derived from an EMBL/GenBank/DDBJ whole genome shotgun (WGS) entry which is preliminary data.</text>
</comment>
<feature type="domain" description="RepB plasmid partition" evidence="1">
    <location>
        <begin position="37"/>
        <end position="218"/>
    </location>
</feature>
<organism evidence="2 3">
    <name type="scientific">Novimethylophilus kurashikiensis</name>
    <dbReference type="NCBI Taxonomy" id="1825523"/>
    <lineage>
        <taxon>Bacteria</taxon>
        <taxon>Pseudomonadati</taxon>
        <taxon>Pseudomonadota</taxon>
        <taxon>Betaproteobacteria</taxon>
        <taxon>Nitrosomonadales</taxon>
        <taxon>Methylophilaceae</taxon>
        <taxon>Novimethylophilus</taxon>
    </lineage>
</organism>
<keyword evidence="3" id="KW-1185">Reference proteome</keyword>
<dbReference type="Pfam" id="PF07506">
    <property type="entry name" value="RepB"/>
    <property type="match status" value="1"/>
</dbReference>
<evidence type="ECO:0000313" key="3">
    <source>
        <dbReference type="Proteomes" id="UP000245081"/>
    </source>
</evidence>
<accession>A0A2R5F8N4</accession>
<keyword evidence="2" id="KW-0966">Cell projection</keyword>
<dbReference type="Gene3D" id="1.10.10.2830">
    <property type="match status" value="1"/>
</dbReference>
<reference evidence="2 3" key="1">
    <citation type="journal article" date="2018" name="Environ. Microbiol.">
        <title>Isolation and genomic characterization of Novimethylophilus kurashikiensis gen. nov. sp. nov., a new lanthanide-dependent methylotrophic species of Methylophilaceae.</title>
        <authorList>
            <person name="Lv H."/>
            <person name="Sahin N."/>
            <person name="Tani A."/>
        </authorList>
    </citation>
    <scope>NUCLEOTIDE SEQUENCE [LARGE SCALE GENOMIC DNA]</scope>
    <source>
        <strain evidence="2 3">La2-4</strain>
    </source>
</reference>
<keyword evidence="2" id="KW-0969">Cilium</keyword>
<proteinExistence type="predicted"/>
<dbReference type="EMBL" id="BDOQ01000002">
    <property type="protein sequence ID" value="GBG12994.1"/>
    <property type="molecule type" value="Genomic_DNA"/>
</dbReference>